<evidence type="ECO:0000313" key="2">
    <source>
        <dbReference type="Proteomes" id="UP000749293"/>
    </source>
</evidence>
<dbReference type="Proteomes" id="UP000749293">
    <property type="component" value="Unassembled WGS sequence"/>
</dbReference>
<comment type="caution">
    <text evidence="1">The sequence shown here is derived from an EMBL/GenBank/DDBJ whole genome shotgun (WGS) entry which is preliminary data.</text>
</comment>
<reference evidence="1" key="1">
    <citation type="submission" date="2020-03" db="EMBL/GenBank/DDBJ databases">
        <title>Site-based positive gene gene selection in Geosmithia morbida across the United States reveals a broad range of putative effectors and factors for local host and environmental adapation.</title>
        <authorList>
            <person name="Onufrak A."/>
            <person name="Murdoch R.W."/>
            <person name="Gazis R."/>
            <person name="Huff M."/>
            <person name="Staton M."/>
            <person name="Klingeman W."/>
            <person name="Hadziabdic D."/>
        </authorList>
    </citation>
    <scope>NUCLEOTIDE SEQUENCE</scope>
    <source>
        <strain evidence="1">1262</strain>
    </source>
</reference>
<dbReference type="AlphaFoldDB" id="A0A9P4Z1X5"/>
<dbReference type="EMBL" id="JAANYQ010000003">
    <property type="protein sequence ID" value="KAF4125144.1"/>
    <property type="molecule type" value="Genomic_DNA"/>
</dbReference>
<organism evidence="1 2">
    <name type="scientific">Geosmithia morbida</name>
    <dbReference type="NCBI Taxonomy" id="1094350"/>
    <lineage>
        <taxon>Eukaryota</taxon>
        <taxon>Fungi</taxon>
        <taxon>Dikarya</taxon>
        <taxon>Ascomycota</taxon>
        <taxon>Pezizomycotina</taxon>
        <taxon>Sordariomycetes</taxon>
        <taxon>Hypocreomycetidae</taxon>
        <taxon>Hypocreales</taxon>
        <taxon>Bionectriaceae</taxon>
        <taxon>Geosmithia</taxon>
    </lineage>
</organism>
<protein>
    <submittedName>
        <fullName evidence="1">Uncharacterized protein</fullName>
    </submittedName>
</protein>
<sequence length="32" mass="3702">MDVVVPVLWTLAVQASPTRLNEEQLDYRLVVF</sequence>
<dbReference type="GeneID" id="55970211"/>
<evidence type="ECO:0000313" key="1">
    <source>
        <dbReference type="EMBL" id="KAF4125144.1"/>
    </source>
</evidence>
<name>A0A9P4Z1X5_9HYPO</name>
<accession>A0A9P4Z1X5</accession>
<gene>
    <name evidence="1" type="ORF">GMORB2_3983</name>
</gene>
<keyword evidence="2" id="KW-1185">Reference proteome</keyword>
<proteinExistence type="predicted"/>
<dbReference type="RefSeq" id="XP_035323796.1">
    <property type="nucleotide sequence ID" value="XM_035465959.1"/>
</dbReference>